<proteinExistence type="predicted"/>
<accession>A0A4P6XI31</accession>
<dbReference type="EMBL" id="CP034456">
    <property type="protein sequence ID" value="QBM86269.1"/>
    <property type="molecule type" value="Genomic_DNA"/>
</dbReference>
<dbReference type="Proteomes" id="UP000292447">
    <property type="component" value="Chromosome I"/>
</dbReference>
<name>A0A4P6XI31_9ASCO</name>
<evidence type="ECO:0000313" key="2">
    <source>
        <dbReference type="Proteomes" id="UP000292447"/>
    </source>
</evidence>
<organism evidence="1 2">
    <name type="scientific">Metschnikowia aff. pulcherrima</name>
    <dbReference type="NCBI Taxonomy" id="2163413"/>
    <lineage>
        <taxon>Eukaryota</taxon>
        <taxon>Fungi</taxon>
        <taxon>Dikarya</taxon>
        <taxon>Ascomycota</taxon>
        <taxon>Saccharomycotina</taxon>
        <taxon>Pichiomycetes</taxon>
        <taxon>Metschnikowiaceae</taxon>
        <taxon>Metschnikowia</taxon>
    </lineage>
</organism>
<dbReference type="AlphaFoldDB" id="A0A4P6XI31"/>
<sequence length="430" mass="49396">MTRLDLDDYDTSDEEPDFGDISRYSDSVQRNFLEGLAESHEAIQDAFETNSTDPATFISLSADDLIADYKHLSERADTDLVNSTEYHPLFSSLEKCVLRDIKRNHIAKAILAAADEKLFERYFAPWRRQYRSFWRANRAITRAIINYYPALDGELAYLGCTDFGYLINSIIRKARSMSQKAYPDFVTARKVISTLVNAWKGETRDGFLFVIELAKRAEVRFRSCARISKPTHIIADLTSEFQPEGDRMIRNWHALRPLDKKTSTIEYLERFNTEVFPSLPRAARPRNNQNLLVSSEIKSKFDAMVKSSGFGDDFYEVHTLASQKHPHAVDAACKEPKDLPKRNIDKRSAHERGVADRYFTLMRNLLAQRPDLCPNCLGSHTLLECAVVAQDAWNNPAAFTHLEYEDETGKTRLRRQRGYLKCVIRDNAML</sequence>
<evidence type="ECO:0000313" key="1">
    <source>
        <dbReference type="EMBL" id="QBM86269.1"/>
    </source>
</evidence>
<protein>
    <submittedName>
        <fullName evidence="1">Uncharacterized protein</fullName>
    </submittedName>
</protein>
<reference evidence="2" key="1">
    <citation type="submission" date="2019-03" db="EMBL/GenBank/DDBJ databases">
        <title>Snf2 controls pulcherriminic acid biosynthesis and connects pigmentation and antifungal activity of the yeast Metschnikowia pulcherrima.</title>
        <authorList>
            <person name="Gore-Lloyd D."/>
            <person name="Sumann I."/>
            <person name="Brachmann A.O."/>
            <person name="Schneeberger K."/>
            <person name="Ortiz-Merino R.A."/>
            <person name="Moreno-Beltran M."/>
            <person name="Schlaefli M."/>
            <person name="Kirner P."/>
            <person name="Santos Kron A."/>
            <person name="Wolfe K.H."/>
            <person name="Piel J."/>
            <person name="Ahrens C.H."/>
            <person name="Henk D."/>
            <person name="Freimoser F.M."/>
        </authorList>
    </citation>
    <scope>NUCLEOTIDE SEQUENCE [LARGE SCALE GENOMIC DNA]</scope>
    <source>
        <strain evidence="2">APC 1.2</strain>
    </source>
</reference>
<keyword evidence="2" id="KW-1185">Reference proteome</keyword>
<gene>
    <name evidence="1" type="ORF">METSCH_A09060</name>
</gene>